<evidence type="ECO:0000313" key="2">
    <source>
        <dbReference type="EMBL" id="KAL0917931.1"/>
    </source>
</evidence>
<dbReference type="InterPro" id="IPR053151">
    <property type="entry name" value="RNase_H-like"/>
</dbReference>
<proteinExistence type="predicted"/>
<dbReference type="EMBL" id="JANQDX010000010">
    <property type="protein sequence ID" value="KAL0917931.1"/>
    <property type="molecule type" value="Genomic_DNA"/>
</dbReference>
<dbReference type="InterPro" id="IPR036397">
    <property type="entry name" value="RNaseH_sf"/>
</dbReference>
<dbReference type="Proteomes" id="UP001552299">
    <property type="component" value="Unassembled WGS sequence"/>
</dbReference>
<comment type="caution">
    <text evidence="2">The sequence shown here is derived from an EMBL/GenBank/DDBJ whole genome shotgun (WGS) entry which is preliminary data.</text>
</comment>
<dbReference type="PANTHER" id="PTHR47723">
    <property type="entry name" value="OS05G0353850 PROTEIN"/>
    <property type="match status" value="1"/>
</dbReference>
<dbReference type="Gene3D" id="3.30.420.10">
    <property type="entry name" value="Ribonuclease H-like superfamily/Ribonuclease H"/>
    <property type="match status" value="1"/>
</dbReference>
<dbReference type="PANTHER" id="PTHR47723:SF19">
    <property type="entry name" value="POLYNUCLEOTIDYL TRANSFERASE, RIBONUCLEASE H-LIKE SUPERFAMILY PROTEIN"/>
    <property type="match status" value="1"/>
</dbReference>
<protein>
    <recommendedName>
        <fullName evidence="1">RNase H type-1 domain-containing protein</fullName>
    </recommendedName>
</protein>
<feature type="domain" description="RNase H type-1" evidence="1">
    <location>
        <begin position="69"/>
        <end position="193"/>
    </location>
</feature>
<keyword evidence="3" id="KW-1185">Reference proteome</keyword>
<dbReference type="CDD" id="cd06222">
    <property type="entry name" value="RNase_H_like"/>
    <property type="match status" value="1"/>
</dbReference>
<reference evidence="2 3" key="1">
    <citation type="journal article" date="2024" name="Plant Biotechnol. J.">
        <title>Dendrobium thyrsiflorum genome and its molecular insights into genes involved in important horticultural traits.</title>
        <authorList>
            <person name="Chen B."/>
            <person name="Wang J.Y."/>
            <person name="Zheng P.J."/>
            <person name="Li K.L."/>
            <person name="Liang Y.M."/>
            <person name="Chen X.F."/>
            <person name="Zhang C."/>
            <person name="Zhao X."/>
            <person name="He X."/>
            <person name="Zhang G.Q."/>
            <person name="Liu Z.J."/>
            <person name="Xu Q."/>
        </authorList>
    </citation>
    <scope>NUCLEOTIDE SEQUENCE [LARGE SCALE GENOMIC DNA]</scope>
    <source>
        <strain evidence="2">GZMU011</strain>
    </source>
</reference>
<organism evidence="2 3">
    <name type="scientific">Dendrobium thyrsiflorum</name>
    <name type="common">Pinecone-like raceme dendrobium</name>
    <name type="synonym">Orchid</name>
    <dbReference type="NCBI Taxonomy" id="117978"/>
    <lineage>
        <taxon>Eukaryota</taxon>
        <taxon>Viridiplantae</taxon>
        <taxon>Streptophyta</taxon>
        <taxon>Embryophyta</taxon>
        <taxon>Tracheophyta</taxon>
        <taxon>Spermatophyta</taxon>
        <taxon>Magnoliopsida</taxon>
        <taxon>Liliopsida</taxon>
        <taxon>Asparagales</taxon>
        <taxon>Orchidaceae</taxon>
        <taxon>Epidendroideae</taxon>
        <taxon>Malaxideae</taxon>
        <taxon>Dendrobiinae</taxon>
        <taxon>Dendrobium</taxon>
    </lineage>
</organism>
<gene>
    <name evidence="2" type="ORF">M5K25_013040</name>
</gene>
<sequence>MYLYDSWRGRNAKNHGRPHRMPISMAAGIIEAINRRGTFFDKEHWNTAQPPGLIHTLSWCPPHNWLKVNVDGALLQTNSGGTGLVIWNNKGNPIMAAGWTIEHWDNTQVEIQAISQINQVLQDSMYDLMGIIVEGDNISVIKLMQDFIDKRKWMAQPQLGAEINWTQLFHKVVFQHTPPRRFNRAAHFYAHRAIHWSREGQSFLHIVKYYARLPSMMNIKHVMPRKKCVEVSITNGG</sequence>
<dbReference type="InterPro" id="IPR012337">
    <property type="entry name" value="RNaseH-like_sf"/>
</dbReference>
<dbReference type="InterPro" id="IPR002156">
    <property type="entry name" value="RNaseH_domain"/>
</dbReference>
<dbReference type="Pfam" id="PF13456">
    <property type="entry name" value="RVT_3"/>
    <property type="match status" value="1"/>
</dbReference>
<evidence type="ECO:0000313" key="3">
    <source>
        <dbReference type="Proteomes" id="UP001552299"/>
    </source>
</evidence>
<name>A0ABD0V5Q6_DENTH</name>
<accession>A0ABD0V5Q6</accession>
<evidence type="ECO:0000259" key="1">
    <source>
        <dbReference type="Pfam" id="PF13456"/>
    </source>
</evidence>
<dbReference type="SUPFAM" id="SSF53098">
    <property type="entry name" value="Ribonuclease H-like"/>
    <property type="match status" value="1"/>
</dbReference>
<dbReference type="AlphaFoldDB" id="A0ABD0V5Q6"/>
<dbReference type="InterPro" id="IPR044730">
    <property type="entry name" value="RNase_H-like_dom_plant"/>
</dbReference>